<organism evidence="1 2">
    <name type="scientific">Romanomermis culicivorax</name>
    <name type="common">Nematode worm</name>
    <dbReference type="NCBI Taxonomy" id="13658"/>
    <lineage>
        <taxon>Eukaryota</taxon>
        <taxon>Metazoa</taxon>
        <taxon>Ecdysozoa</taxon>
        <taxon>Nematoda</taxon>
        <taxon>Enoplea</taxon>
        <taxon>Dorylaimia</taxon>
        <taxon>Mermithida</taxon>
        <taxon>Mermithoidea</taxon>
        <taxon>Mermithidae</taxon>
        <taxon>Romanomermis</taxon>
    </lineage>
</organism>
<name>A0A915HN17_ROMCU</name>
<reference evidence="2" key="1">
    <citation type="submission" date="2022-11" db="UniProtKB">
        <authorList>
            <consortium name="WormBaseParasite"/>
        </authorList>
    </citation>
    <scope>IDENTIFICATION</scope>
</reference>
<protein>
    <submittedName>
        <fullName evidence="2">Uncharacterized protein</fullName>
    </submittedName>
</protein>
<accession>A0A915HN17</accession>
<dbReference type="WBParaSite" id="nRc.2.0.1.t02901-RA">
    <property type="protein sequence ID" value="nRc.2.0.1.t02901-RA"/>
    <property type="gene ID" value="nRc.2.0.1.g02901"/>
</dbReference>
<sequence length="150" mass="17211">MLQLFQNDRYNDFMKSRPELFLKNDIPISFCPPATRKAHDYKMSTTVQNVTQILVVVLICHLTYVFLQTAIARIETESCNEQFCKEMCCGTGSPKEPANCDGVKYSCSDKNTCVCENPKKESRSVTNQLAQKFLERTYQALLDLIFKKDC</sequence>
<dbReference type="AlphaFoldDB" id="A0A915HN17"/>
<proteinExistence type="predicted"/>
<evidence type="ECO:0000313" key="1">
    <source>
        <dbReference type="Proteomes" id="UP000887565"/>
    </source>
</evidence>
<dbReference type="Proteomes" id="UP000887565">
    <property type="component" value="Unplaced"/>
</dbReference>
<keyword evidence="1" id="KW-1185">Reference proteome</keyword>
<evidence type="ECO:0000313" key="2">
    <source>
        <dbReference type="WBParaSite" id="nRc.2.0.1.t02901-RA"/>
    </source>
</evidence>